<feature type="transmembrane region" description="Helical" evidence="1">
    <location>
        <begin position="7"/>
        <end position="31"/>
    </location>
</feature>
<keyword evidence="1" id="KW-1133">Transmembrane helix</keyword>
<organism evidence="2 3">
    <name type="scientific">Ascaris lumbricoides</name>
    <name type="common">Giant roundworm</name>
    <dbReference type="NCBI Taxonomy" id="6252"/>
    <lineage>
        <taxon>Eukaryota</taxon>
        <taxon>Metazoa</taxon>
        <taxon>Ecdysozoa</taxon>
        <taxon>Nematoda</taxon>
        <taxon>Chromadorea</taxon>
        <taxon>Rhabditida</taxon>
        <taxon>Spirurina</taxon>
        <taxon>Ascaridomorpha</taxon>
        <taxon>Ascaridoidea</taxon>
        <taxon>Ascarididae</taxon>
        <taxon>Ascaris</taxon>
    </lineage>
</organism>
<feature type="transmembrane region" description="Helical" evidence="1">
    <location>
        <begin position="167"/>
        <end position="191"/>
    </location>
</feature>
<keyword evidence="1" id="KW-0812">Transmembrane</keyword>
<feature type="transmembrane region" description="Helical" evidence="1">
    <location>
        <begin position="118"/>
        <end position="146"/>
    </location>
</feature>
<evidence type="ECO:0000256" key="1">
    <source>
        <dbReference type="SAM" id="Phobius"/>
    </source>
</evidence>
<protein>
    <submittedName>
        <fullName evidence="3">G_PROTEIN_RECEP_F1_2 domain-containing protein</fullName>
    </submittedName>
</protein>
<sequence length="276" mass="31470">MLENLLIALLYIIMNTIALVAGIIIIAAIILEHSLRRSQCYQMMLYICILDTIQAFIALISGFLTIWPLKNELSTKFLWILSMLIAAAFFVVFLTPNVTMRYDPSTYTWRYVRSSEAFVVAMTEACSLTPLSVISFVNYIIILFSINRKKRSHNLQMNSISSSEKRILIQSIALFSLTTTGVFFDFFNFYLLPATKWMYFMLNLIRQTCIVMVPLLNLLFNVSLRMKALEFIKYAGNRLWGSPTALRCTTIASTNHAATKLGTPQLRNQSQLPNPA</sequence>
<feature type="transmembrane region" description="Helical" evidence="1">
    <location>
        <begin position="197"/>
        <end position="220"/>
    </location>
</feature>
<feature type="transmembrane region" description="Helical" evidence="1">
    <location>
        <begin position="77"/>
        <end position="98"/>
    </location>
</feature>
<proteinExistence type="predicted"/>
<name>A0A0M3I1G9_ASCLU</name>
<evidence type="ECO:0000313" key="3">
    <source>
        <dbReference type="WBParaSite" id="ALUE_0001012001-mRNA-1"/>
    </source>
</evidence>
<dbReference type="AlphaFoldDB" id="A0A0M3I1G9"/>
<dbReference type="WBParaSite" id="ALUE_0001012001-mRNA-1">
    <property type="protein sequence ID" value="ALUE_0001012001-mRNA-1"/>
    <property type="gene ID" value="ALUE_0001012001"/>
</dbReference>
<evidence type="ECO:0000313" key="2">
    <source>
        <dbReference type="Proteomes" id="UP000036681"/>
    </source>
</evidence>
<accession>A0A0M3I1G9</accession>
<keyword evidence="2" id="KW-1185">Reference proteome</keyword>
<keyword evidence="1" id="KW-0472">Membrane</keyword>
<dbReference type="Proteomes" id="UP000036681">
    <property type="component" value="Unplaced"/>
</dbReference>
<dbReference type="SUPFAM" id="SSF81321">
    <property type="entry name" value="Family A G protein-coupled receptor-like"/>
    <property type="match status" value="1"/>
</dbReference>
<feature type="transmembrane region" description="Helical" evidence="1">
    <location>
        <begin position="43"/>
        <end position="65"/>
    </location>
</feature>
<reference evidence="3" key="1">
    <citation type="submission" date="2017-02" db="UniProtKB">
        <authorList>
            <consortium name="WormBaseParasite"/>
        </authorList>
    </citation>
    <scope>IDENTIFICATION</scope>
</reference>